<name>A0ACC2S6G8_9FUNG</name>
<evidence type="ECO:0000313" key="2">
    <source>
        <dbReference type="Proteomes" id="UP001165960"/>
    </source>
</evidence>
<comment type="caution">
    <text evidence="1">The sequence shown here is derived from an EMBL/GenBank/DDBJ whole genome shotgun (WGS) entry which is preliminary data.</text>
</comment>
<accession>A0ACC2S6G8</accession>
<protein>
    <submittedName>
        <fullName evidence="1">Uncharacterized protein</fullName>
    </submittedName>
</protein>
<organism evidence="1 2">
    <name type="scientific">Entomophthora muscae</name>
    <dbReference type="NCBI Taxonomy" id="34485"/>
    <lineage>
        <taxon>Eukaryota</taxon>
        <taxon>Fungi</taxon>
        <taxon>Fungi incertae sedis</taxon>
        <taxon>Zoopagomycota</taxon>
        <taxon>Entomophthoromycotina</taxon>
        <taxon>Entomophthoromycetes</taxon>
        <taxon>Entomophthorales</taxon>
        <taxon>Entomophthoraceae</taxon>
        <taxon>Entomophthora</taxon>
    </lineage>
</organism>
<dbReference type="EMBL" id="QTSX02005758">
    <property type="protein sequence ID" value="KAJ9057883.1"/>
    <property type="molecule type" value="Genomic_DNA"/>
</dbReference>
<sequence length="332" mass="37150">MLSLQKNAIGKVSRNLRLLNLPNGALKGYHLGTDQASMTSYRSFSGNVDSCKVPKPIRVGKSSFELNQAHPRKIALFSLNFDRRFHRKPLLNQSKARMLAGIGLAGLAMYHFPGTFFTVFFGGLGFLGYKIYKTINSVNNDMEQLFNRAGLDSAGRPRRSNIKSSTRGDDIYHPGKMSLLETSLGVFKTIMPFFLSIKSSKDACLSILRDSTIQLVQQHIERNTQEGRRLKSILRATSSQDILFWPVHYENFAIVNQNSKFQIKFMIINGHDNVEVIAQGHSTNYQDEAPEVTITSVNICSTKTGEQISIPSSIGSPTTPRGPIREAEYREL</sequence>
<keyword evidence="2" id="KW-1185">Reference proteome</keyword>
<reference evidence="1" key="1">
    <citation type="submission" date="2022-04" db="EMBL/GenBank/DDBJ databases">
        <title>Genome of the entomopathogenic fungus Entomophthora muscae.</title>
        <authorList>
            <person name="Elya C."/>
            <person name="Lovett B.R."/>
            <person name="Lee E."/>
            <person name="Macias A.M."/>
            <person name="Hajek A.E."/>
            <person name="De Bivort B.L."/>
            <person name="Kasson M.T."/>
            <person name="De Fine Licht H.H."/>
            <person name="Stajich J.E."/>
        </authorList>
    </citation>
    <scope>NUCLEOTIDE SEQUENCE</scope>
    <source>
        <strain evidence="1">Berkeley</strain>
    </source>
</reference>
<evidence type="ECO:0000313" key="1">
    <source>
        <dbReference type="EMBL" id="KAJ9057883.1"/>
    </source>
</evidence>
<gene>
    <name evidence="1" type="ORF">DSO57_1018205</name>
</gene>
<dbReference type="Proteomes" id="UP001165960">
    <property type="component" value="Unassembled WGS sequence"/>
</dbReference>
<proteinExistence type="predicted"/>